<protein>
    <recommendedName>
        <fullName evidence="5">DUF4890 domain-containing protein</fullName>
    </recommendedName>
</protein>
<feature type="chain" id="PRO_5046198890" description="DUF4890 domain-containing protein" evidence="2">
    <location>
        <begin position="19"/>
        <end position="151"/>
    </location>
</feature>
<evidence type="ECO:0000256" key="2">
    <source>
        <dbReference type="SAM" id="SignalP"/>
    </source>
</evidence>
<keyword evidence="4" id="KW-1185">Reference proteome</keyword>
<feature type="compositionally biased region" description="Basic and acidic residues" evidence="1">
    <location>
        <begin position="20"/>
        <end position="43"/>
    </location>
</feature>
<evidence type="ECO:0008006" key="5">
    <source>
        <dbReference type="Google" id="ProtNLM"/>
    </source>
</evidence>
<sequence length="151" mass="17720">MKKVIMAALLVVSLSSVAQQKRERPNRDEMEKMTPEQRQEKHLNKLTTDLNLNAKQQEEVKKLLAEQSAKAADFKAKREAKKDEQLQASAKERKEMAKKMKAEKEATDAKMKSILTPEQYTKWENDKDIRKEKMLEKREERKRNKGDKGDY</sequence>
<gene>
    <name evidence="3" type="ORF">WFZ86_15525</name>
</gene>
<accession>A0ABU9NS84</accession>
<evidence type="ECO:0000313" key="3">
    <source>
        <dbReference type="EMBL" id="MEM0577915.1"/>
    </source>
</evidence>
<dbReference type="EMBL" id="JBCGDP010000017">
    <property type="protein sequence ID" value="MEM0577915.1"/>
    <property type="molecule type" value="Genomic_DNA"/>
</dbReference>
<feature type="compositionally biased region" description="Basic and acidic residues" evidence="1">
    <location>
        <begin position="75"/>
        <end position="111"/>
    </location>
</feature>
<dbReference type="RefSeq" id="WP_342692777.1">
    <property type="nucleotide sequence ID" value="NZ_JBCGDP010000017.1"/>
</dbReference>
<evidence type="ECO:0000256" key="1">
    <source>
        <dbReference type="SAM" id="MobiDB-lite"/>
    </source>
</evidence>
<feature type="compositionally biased region" description="Basic and acidic residues" evidence="1">
    <location>
        <begin position="121"/>
        <end position="151"/>
    </location>
</feature>
<reference evidence="3 4" key="1">
    <citation type="submission" date="2024-03" db="EMBL/GenBank/DDBJ databases">
        <title>Two novel species of the genus Flavobacterium exhibiting potentially degradation of complex polysaccharides.</title>
        <authorList>
            <person name="Lian X."/>
        </authorList>
    </citation>
    <scope>NUCLEOTIDE SEQUENCE [LARGE SCALE GENOMIC DNA]</scope>
    <source>
        <strain evidence="3 4">N6</strain>
    </source>
</reference>
<evidence type="ECO:0000313" key="4">
    <source>
        <dbReference type="Proteomes" id="UP001468798"/>
    </source>
</evidence>
<comment type="caution">
    <text evidence="3">The sequence shown here is derived from an EMBL/GenBank/DDBJ whole genome shotgun (WGS) entry which is preliminary data.</text>
</comment>
<feature type="region of interest" description="Disordered" evidence="1">
    <location>
        <begin position="17"/>
        <end position="43"/>
    </location>
</feature>
<dbReference type="Proteomes" id="UP001468798">
    <property type="component" value="Unassembled WGS sequence"/>
</dbReference>
<proteinExistence type="predicted"/>
<name>A0ABU9NS84_9FLAO</name>
<organism evidence="3 4">
    <name type="scientific">Flavobacterium polysaccharolyticum</name>
    <dbReference type="NCBI Taxonomy" id="3133148"/>
    <lineage>
        <taxon>Bacteria</taxon>
        <taxon>Pseudomonadati</taxon>
        <taxon>Bacteroidota</taxon>
        <taxon>Flavobacteriia</taxon>
        <taxon>Flavobacteriales</taxon>
        <taxon>Flavobacteriaceae</taxon>
        <taxon>Flavobacterium</taxon>
    </lineage>
</organism>
<feature type="signal peptide" evidence="2">
    <location>
        <begin position="1"/>
        <end position="18"/>
    </location>
</feature>
<keyword evidence="2" id="KW-0732">Signal</keyword>
<feature type="region of interest" description="Disordered" evidence="1">
    <location>
        <begin position="75"/>
        <end position="151"/>
    </location>
</feature>